<dbReference type="InterPro" id="IPR007269">
    <property type="entry name" value="ICMT_MeTrfase"/>
</dbReference>
<evidence type="ECO:0000256" key="5">
    <source>
        <dbReference type="SAM" id="Phobius"/>
    </source>
</evidence>
<dbReference type="PANTHER" id="PTHR43847:SF1">
    <property type="entry name" value="BLL3993 PROTEIN"/>
    <property type="match status" value="1"/>
</dbReference>
<evidence type="ECO:0000256" key="2">
    <source>
        <dbReference type="ARBA" id="ARBA00022692"/>
    </source>
</evidence>
<keyword evidence="2 5" id="KW-0812">Transmembrane</keyword>
<keyword evidence="6" id="KW-0808">Transferase</keyword>
<feature type="transmembrane region" description="Helical" evidence="5">
    <location>
        <begin position="38"/>
        <end position="56"/>
    </location>
</feature>
<proteinExistence type="predicted"/>
<name>A0A554A061_9BACI</name>
<evidence type="ECO:0000313" key="7">
    <source>
        <dbReference type="Proteomes" id="UP000318521"/>
    </source>
</evidence>
<comment type="subcellular location">
    <subcellularLocation>
        <location evidence="1">Membrane</location>
        <topology evidence="1">Multi-pass membrane protein</topology>
    </subcellularLocation>
</comment>
<keyword evidence="7" id="KW-1185">Reference proteome</keyword>
<feature type="transmembrane region" description="Helical" evidence="5">
    <location>
        <begin position="120"/>
        <end position="153"/>
    </location>
</feature>
<dbReference type="EMBL" id="VLXZ01000004">
    <property type="protein sequence ID" value="TSB47063.1"/>
    <property type="molecule type" value="Genomic_DNA"/>
</dbReference>
<dbReference type="GO" id="GO:0032259">
    <property type="term" value="P:methylation"/>
    <property type="evidence" value="ECO:0007669"/>
    <property type="project" value="UniProtKB-KW"/>
</dbReference>
<dbReference type="InterPro" id="IPR052527">
    <property type="entry name" value="Metal_cation-efflux_comp"/>
</dbReference>
<keyword evidence="4 5" id="KW-0472">Membrane</keyword>
<protein>
    <submittedName>
        <fullName evidence="6">Isoprenylcysteine carboxylmethyltransferase family protein</fullName>
    </submittedName>
</protein>
<dbReference type="GO" id="GO:0016020">
    <property type="term" value="C:membrane"/>
    <property type="evidence" value="ECO:0007669"/>
    <property type="project" value="UniProtKB-SubCell"/>
</dbReference>
<dbReference type="Gene3D" id="1.20.120.1630">
    <property type="match status" value="1"/>
</dbReference>
<keyword evidence="6" id="KW-0489">Methyltransferase</keyword>
<reference evidence="6 7" key="1">
    <citation type="submission" date="2019-07" db="EMBL/GenBank/DDBJ databases">
        <authorList>
            <person name="Park Y.J."/>
            <person name="Jeong S.E."/>
            <person name="Jung H.S."/>
        </authorList>
    </citation>
    <scope>NUCLEOTIDE SEQUENCE [LARGE SCALE GENOMIC DNA]</scope>
    <source>
        <strain evidence="7">P16(2019)</strain>
    </source>
</reference>
<dbReference type="Pfam" id="PF04140">
    <property type="entry name" value="ICMT"/>
    <property type="match status" value="1"/>
</dbReference>
<feature type="transmembrane region" description="Helical" evidence="5">
    <location>
        <begin position="6"/>
        <end position="22"/>
    </location>
</feature>
<evidence type="ECO:0000256" key="4">
    <source>
        <dbReference type="ARBA" id="ARBA00023136"/>
    </source>
</evidence>
<dbReference type="OrthoDB" id="5471300at2"/>
<evidence type="ECO:0000313" key="6">
    <source>
        <dbReference type="EMBL" id="TSB47063.1"/>
    </source>
</evidence>
<dbReference type="Proteomes" id="UP000318521">
    <property type="component" value="Unassembled WGS sequence"/>
</dbReference>
<comment type="caution">
    <text evidence="6">The sequence shown here is derived from an EMBL/GenBank/DDBJ whole genome shotgun (WGS) entry which is preliminary data.</text>
</comment>
<evidence type="ECO:0000256" key="1">
    <source>
        <dbReference type="ARBA" id="ARBA00004141"/>
    </source>
</evidence>
<dbReference type="RefSeq" id="WP_143848293.1">
    <property type="nucleotide sequence ID" value="NZ_VLXZ01000004.1"/>
</dbReference>
<gene>
    <name evidence="6" type="ORF">FN960_08585</name>
</gene>
<keyword evidence="3 5" id="KW-1133">Transmembrane helix</keyword>
<sequence length="186" mass="22078">MSFNEWLFLILSIVWLMEFLIFKGQRESEKSHSSERKSYYLILFAITITVMASLSFRELSFFTIENASFTWLSLFIYGVGIFLRYWSMLTLKQQFTRHVEVSADKKLVSHGPYRYMRHPLYTALFVIMIGLSSYLASWTGLLITLILVLPALLFRIKLEEGMLTEALGKNYDEWKQQRWILVPWIY</sequence>
<dbReference type="AlphaFoldDB" id="A0A554A061"/>
<dbReference type="GO" id="GO:0004671">
    <property type="term" value="F:protein C-terminal S-isoprenylcysteine carboxyl O-methyltransferase activity"/>
    <property type="evidence" value="ECO:0007669"/>
    <property type="project" value="InterPro"/>
</dbReference>
<accession>A0A554A061</accession>
<organism evidence="6 7">
    <name type="scientific">Alkalicoccobacillus porphyridii</name>
    <dbReference type="NCBI Taxonomy" id="2597270"/>
    <lineage>
        <taxon>Bacteria</taxon>
        <taxon>Bacillati</taxon>
        <taxon>Bacillota</taxon>
        <taxon>Bacilli</taxon>
        <taxon>Bacillales</taxon>
        <taxon>Bacillaceae</taxon>
        <taxon>Alkalicoccobacillus</taxon>
    </lineage>
</organism>
<evidence type="ECO:0000256" key="3">
    <source>
        <dbReference type="ARBA" id="ARBA00022989"/>
    </source>
</evidence>
<dbReference type="PANTHER" id="PTHR43847">
    <property type="entry name" value="BLL3993 PROTEIN"/>
    <property type="match status" value="1"/>
</dbReference>
<feature type="transmembrane region" description="Helical" evidence="5">
    <location>
        <begin position="68"/>
        <end position="87"/>
    </location>
</feature>